<evidence type="ECO:0000256" key="13">
    <source>
        <dbReference type="ARBA" id="ARBA00048361"/>
    </source>
</evidence>
<comment type="catalytic activity">
    <reaction evidence="1">
        <text>(3S)-hydroxyhexadecanoyl-CoA = (2E)-hexadecenoyl-CoA + H2O</text>
        <dbReference type="Rhea" id="RHEA:31163"/>
        <dbReference type="ChEBI" id="CHEBI:15377"/>
        <dbReference type="ChEBI" id="CHEBI:61526"/>
        <dbReference type="ChEBI" id="CHEBI:62613"/>
    </reaction>
    <physiologicalReaction direction="right-to-left" evidence="1">
        <dbReference type="Rhea" id="RHEA:31165"/>
    </physiologicalReaction>
</comment>
<dbReference type="InterPro" id="IPR018376">
    <property type="entry name" value="Enoyl-CoA_hyd/isom_CS"/>
</dbReference>
<comment type="similarity">
    <text evidence="3">In the central section; belongs to the 3-hydroxyacyl-CoA dehydrogenase family.</text>
</comment>
<evidence type="ECO:0000256" key="4">
    <source>
        <dbReference type="ARBA" id="ARBA00008750"/>
    </source>
</evidence>
<dbReference type="PROSITE" id="PS00166">
    <property type="entry name" value="ENOYL_COA_HYDRATASE"/>
    <property type="match status" value="1"/>
</dbReference>
<evidence type="ECO:0000256" key="2">
    <source>
        <dbReference type="ARBA" id="ARBA00005005"/>
    </source>
</evidence>
<keyword evidence="9" id="KW-0443">Lipid metabolism</keyword>
<comment type="catalytic activity">
    <reaction evidence="12">
        <text>(3S)-hydroxyhexadecanoyl-CoA + NAD(+) = 3-oxohexadecanoyl-CoA + NADH + H(+)</text>
        <dbReference type="Rhea" id="RHEA:31159"/>
        <dbReference type="ChEBI" id="CHEBI:15378"/>
        <dbReference type="ChEBI" id="CHEBI:57349"/>
        <dbReference type="ChEBI" id="CHEBI:57540"/>
        <dbReference type="ChEBI" id="CHEBI:57945"/>
        <dbReference type="ChEBI" id="CHEBI:62613"/>
    </reaction>
    <physiologicalReaction direction="left-to-right" evidence="12">
        <dbReference type="Rhea" id="RHEA:31160"/>
    </physiologicalReaction>
</comment>
<dbReference type="Gene3D" id="3.40.50.720">
    <property type="entry name" value="NAD(P)-binding Rossmann-like Domain"/>
    <property type="match status" value="1"/>
</dbReference>
<reference evidence="17 18" key="1">
    <citation type="submission" date="2024-08" db="EMBL/GenBank/DDBJ databases">
        <authorList>
            <person name="Will J Nash"/>
            <person name="Angela Man"/>
            <person name="Seanna McTaggart"/>
            <person name="Kendall Baker"/>
            <person name="Tom Barker"/>
            <person name="Leah Catchpole"/>
            <person name="Alex Durrant"/>
            <person name="Karim Gharbi"/>
            <person name="Naomi Irish"/>
            <person name="Gemy Kaithakottil"/>
            <person name="Debby Ku"/>
            <person name="Aaliyah Providence"/>
            <person name="Felix Shaw"/>
            <person name="David Swarbreck"/>
            <person name="Chris Watkins"/>
            <person name="Ann M. McCartney"/>
            <person name="Giulio Formenti"/>
            <person name="Alice Mouton"/>
            <person name="Noel Vella"/>
            <person name="Bjorn M von Reumont"/>
            <person name="Adriana Vella"/>
            <person name="Wilfried Haerty"/>
        </authorList>
    </citation>
    <scope>NUCLEOTIDE SEQUENCE [LARGE SCALE GENOMIC DNA]</scope>
</reference>
<keyword evidence="7" id="KW-0560">Oxidoreductase</keyword>
<dbReference type="InterPro" id="IPR036291">
    <property type="entry name" value="NAD(P)-bd_dom_sf"/>
</dbReference>
<dbReference type="InterPro" id="IPR008927">
    <property type="entry name" value="6-PGluconate_DH-like_C_sf"/>
</dbReference>
<dbReference type="EC" id="4.2.1.17" evidence="5"/>
<dbReference type="Proteomes" id="UP001642520">
    <property type="component" value="Unassembled WGS sequence"/>
</dbReference>
<dbReference type="InterPro" id="IPR001753">
    <property type="entry name" value="Enoyl-CoA_hydra/iso"/>
</dbReference>
<dbReference type="InterPro" id="IPR029045">
    <property type="entry name" value="ClpP/crotonase-like_dom_sf"/>
</dbReference>
<proteinExistence type="inferred from homology"/>
<comment type="similarity">
    <text evidence="4">In the N-terminal section; belongs to the enoyl-CoA hydratase/isomerase family.</text>
</comment>
<gene>
    <name evidence="17" type="ORF">XYLVIOL_LOCUS1894</name>
</gene>
<evidence type="ECO:0000256" key="7">
    <source>
        <dbReference type="ARBA" id="ARBA00023002"/>
    </source>
</evidence>
<comment type="pathway">
    <text evidence="2">Lipid metabolism; fatty acid beta-oxidation.</text>
</comment>
<evidence type="ECO:0000256" key="3">
    <source>
        <dbReference type="ARBA" id="ARBA00007005"/>
    </source>
</evidence>
<dbReference type="Gene3D" id="1.10.1040.50">
    <property type="match status" value="1"/>
</dbReference>
<comment type="caution">
    <text evidence="17">The sequence shown here is derived from an EMBL/GenBank/DDBJ whole genome shotgun (WGS) entry which is preliminary data.</text>
</comment>
<evidence type="ECO:0000313" key="18">
    <source>
        <dbReference type="Proteomes" id="UP001642520"/>
    </source>
</evidence>
<dbReference type="SUPFAM" id="SSF48179">
    <property type="entry name" value="6-phosphogluconate dehydrogenase C-terminal domain-like"/>
    <property type="match status" value="2"/>
</dbReference>
<dbReference type="PANTHER" id="PTHR43612:SF3">
    <property type="entry name" value="TRIFUNCTIONAL ENZYME SUBUNIT ALPHA, MITOCHONDRIAL"/>
    <property type="match status" value="1"/>
</dbReference>
<dbReference type="Pfam" id="PF00378">
    <property type="entry name" value="ECH_1"/>
    <property type="match status" value="1"/>
</dbReference>
<keyword evidence="10" id="KW-0456">Lyase</keyword>
<dbReference type="CDD" id="cd06558">
    <property type="entry name" value="crotonase-like"/>
    <property type="match status" value="1"/>
</dbReference>
<dbReference type="InterPro" id="IPR006108">
    <property type="entry name" value="3HC_DH_C"/>
</dbReference>
<dbReference type="InterPro" id="IPR006180">
    <property type="entry name" value="3-OHacyl-CoA_DH_CS"/>
</dbReference>
<dbReference type="Pfam" id="PF00725">
    <property type="entry name" value="3HCDH"/>
    <property type="match status" value="2"/>
</dbReference>
<evidence type="ECO:0000259" key="15">
    <source>
        <dbReference type="Pfam" id="PF00725"/>
    </source>
</evidence>
<evidence type="ECO:0000256" key="6">
    <source>
        <dbReference type="ARBA" id="ARBA00022832"/>
    </source>
</evidence>
<evidence type="ECO:0000256" key="11">
    <source>
        <dbReference type="ARBA" id="ARBA00023268"/>
    </source>
</evidence>
<accession>A0ABP1N7K3</accession>
<dbReference type="PANTHER" id="PTHR43612">
    <property type="entry name" value="TRIFUNCTIONAL ENZYME SUBUNIT ALPHA"/>
    <property type="match status" value="1"/>
</dbReference>
<evidence type="ECO:0000256" key="10">
    <source>
        <dbReference type="ARBA" id="ARBA00023239"/>
    </source>
</evidence>
<keyword evidence="8" id="KW-0520">NAD</keyword>
<feature type="domain" description="3-hydroxyacyl-CoA dehydrogenase C-terminal" evidence="15">
    <location>
        <begin position="546"/>
        <end position="641"/>
    </location>
</feature>
<dbReference type="InterPro" id="IPR006176">
    <property type="entry name" value="3-OHacyl-CoA_DH_NAD-bd"/>
</dbReference>
<evidence type="ECO:0000313" key="17">
    <source>
        <dbReference type="EMBL" id="CAL7935917.1"/>
    </source>
</evidence>
<feature type="domain" description="3-hydroxyacyl-CoA dehydrogenase C-terminal" evidence="15">
    <location>
        <begin position="677"/>
        <end position="756"/>
    </location>
</feature>
<dbReference type="Pfam" id="PF02737">
    <property type="entry name" value="3HCDH_N"/>
    <property type="match status" value="1"/>
</dbReference>
<comment type="catalytic activity">
    <reaction evidence="13">
        <text>(3S)-hydroxydecanoyl-CoA + NAD(+) = 3-oxodecanoyl-CoA + NADH + H(+)</text>
        <dbReference type="Rhea" id="RHEA:31187"/>
        <dbReference type="ChEBI" id="CHEBI:15378"/>
        <dbReference type="ChEBI" id="CHEBI:57540"/>
        <dbReference type="ChEBI" id="CHEBI:57945"/>
        <dbReference type="ChEBI" id="CHEBI:62548"/>
        <dbReference type="ChEBI" id="CHEBI:62616"/>
    </reaction>
    <physiologicalReaction direction="left-to-right" evidence="13">
        <dbReference type="Rhea" id="RHEA:31188"/>
    </physiologicalReaction>
</comment>
<evidence type="ECO:0000256" key="14">
    <source>
        <dbReference type="RuleBase" id="RU003707"/>
    </source>
</evidence>
<organism evidence="17 18">
    <name type="scientific">Xylocopa violacea</name>
    <name type="common">Violet carpenter bee</name>
    <name type="synonym">Apis violacea</name>
    <dbReference type="NCBI Taxonomy" id="135666"/>
    <lineage>
        <taxon>Eukaryota</taxon>
        <taxon>Metazoa</taxon>
        <taxon>Ecdysozoa</taxon>
        <taxon>Arthropoda</taxon>
        <taxon>Hexapoda</taxon>
        <taxon>Insecta</taxon>
        <taxon>Pterygota</taxon>
        <taxon>Neoptera</taxon>
        <taxon>Endopterygota</taxon>
        <taxon>Hymenoptera</taxon>
        <taxon>Apocrita</taxon>
        <taxon>Aculeata</taxon>
        <taxon>Apoidea</taxon>
        <taxon>Anthophila</taxon>
        <taxon>Apidae</taxon>
        <taxon>Xylocopa</taxon>
        <taxon>Xylocopa</taxon>
    </lineage>
</organism>
<dbReference type="NCBIfam" id="TIGR02441">
    <property type="entry name" value="fa_ox_alpha_mit"/>
    <property type="match status" value="1"/>
</dbReference>
<evidence type="ECO:0000256" key="1">
    <source>
        <dbReference type="ARBA" id="ARBA00000469"/>
    </source>
</evidence>
<dbReference type="Gene3D" id="3.90.226.10">
    <property type="entry name" value="2-enoyl-CoA Hydratase, Chain A, domain 1"/>
    <property type="match status" value="1"/>
</dbReference>
<keyword evidence="11" id="KW-0511">Multifunctional enzyme</keyword>
<name>A0ABP1N7K3_XYLVO</name>
<dbReference type="SUPFAM" id="SSF52096">
    <property type="entry name" value="ClpP/crotonase"/>
    <property type="match status" value="1"/>
</dbReference>
<evidence type="ECO:0000256" key="8">
    <source>
        <dbReference type="ARBA" id="ARBA00023027"/>
    </source>
</evidence>
<feature type="domain" description="3-hydroxyacyl-CoA dehydrogenase NAD binding" evidence="16">
    <location>
        <begin position="365"/>
        <end position="543"/>
    </location>
</feature>
<keyword evidence="6" id="KW-0276">Fatty acid metabolism</keyword>
<protein>
    <recommendedName>
        <fullName evidence="5">enoyl-CoA hydratase</fullName>
        <ecNumber evidence="5">4.2.1.17</ecNumber>
    </recommendedName>
</protein>
<dbReference type="EMBL" id="CAXAJV020001286">
    <property type="protein sequence ID" value="CAL7935917.1"/>
    <property type="molecule type" value="Genomic_DNA"/>
</dbReference>
<keyword evidence="18" id="KW-1185">Reference proteome</keyword>
<dbReference type="PROSITE" id="PS00067">
    <property type="entry name" value="3HCDH"/>
    <property type="match status" value="1"/>
</dbReference>
<dbReference type="SUPFAM" id="SSF51735">
    <property type="entry name" value="NAD(P)-binding Rossmann-fold domains"/>
    <property type="match status" value="1"/>
</dbReference>
<sequence length="787" mass="86255">MSQYRLLNIVTSFSYINKSIIARTALYKSVRTLATPASKKHLKYKLVNDVAVLTIDSPGIKINALNQEVMNEVATLLKDVENDSIVKSVVLISGKPGCFIAGADINMIQSLKTAEDGYKVSSQGQQILNTIEKSSKPVVAAIQGICMGGGLEVAMACHYRVALNDKKTIFALPEVKLGLLPGAGGTQRLPQLMPFITAMRMILAGNNVNAVKANSLGLVDLLVDHIGPGIGTSEENTMKYLEETAIKVAQDIANRTLNIERGPKTLQDKLINYALSFEFAKNQIFNRVRNQVTEKIGVLYPAPLKILDVLRVGLDKGPKAGYEAEARAFGELAVTSECRGLVSLFFGRTACKKNRFGSPKSAIKKLAVVGAGLMGAGIVQVSIDKGYEVIMKDTNEAGLYRGLNQIQRGMDTAIKRKKYSLLERDRYLSQLHSTLDYNSFKNADIVIEAVFEDIAIKHKVIKEIEANTPNYCIIATNTSAIPIADIAAGSSRPDKVIGMHYFSPVDRMMLLEIITHKGTSIETIKSAVDVGLKQNKMVITVGDGPGFYTTRILSAMLSEAIRLMQEGVDPMDLDSLTRKFGFPVGAATLSDQVGIDVGAHISVFLVKALGERFRGGNVNIMTDMVKAGFLGRKSGKGIYVYETNTKNKNINRKVIDILKKYSLEPKGSTSTEDRQLRMVSRFVNEAVLCLEENILANPWEGDVGAVFGLGFPPFTGGPFHWVDSYGANKLVKKMEEFQSYYGDAFKPCQMLYDMASDSSKKFYNNNCASTYMNGTSKKHISDFHIEL</sequence>
<comment type="similarity">
    <text evidence="14">Belongs to the enoyl-CoA hydratase/isomerase family.</text>
</comment>
<evidence type="ECO:0000259" key="16">
    <source>
        <dbReference type="Pfam" id="PF02737"/>
    </source>
</evidence>
<dbReference type="InterPro" id="IPR012803">
    <property type="entry name" value="Fa_ox_alpha_mit"/>
</dbReference>
<evidence type="ECO:0000256" key="9">
    <source>
        <dbReference type="ARBA" id="ARBA00023098"/>
    </source>
</evidence>
<dbReference type="InterPro" id="IPR050136">
    <property type="entry name" value="FA_oxidation_alpha_subunit"/>
</dbReference>
<evidence type="ECO:0000256" key="5">
    <source>
        <dbReference type="ARBA" id="ARBA00012076"/>
    </source>
</evidence>
<evidence type="ECO:0000256" key="12">
    <source>
        <dbReference type="ARBA" id="ARBA00047613"/>
    </source>
</evidence>